<dbReference type="SUPFAM" id="SSF51445">
    <property type="entry name" value="(Trans)glycosidases"/>
    <property type="match status" value="1"/>
</dbReference>
<evidence type="ECO:0000256" key="3">
    <source>
        <dbReference type="ARBA" id="ARBA00012755"/>
    </source>
</evidence>
<keyword evidence="4" id="KW-0378">Hydrolase</keyword>
<protein>
    <recommendedName>
        <fullName evidence="3">alpha-galactosidase</fullName>
        <ecNumber evidence="3">3.2.1.22</ecNumber>
    </recommendedName>
</protein>
<dbReference type="GeneID" id="19280147"/>
<dbReference type="InterPro" id="IPR017853">
    <property type="entry name" value="GH"/>
</dbReference>
<sequence>MLVSSLLICLSSLAAAQSLIAERAISGCYPLASNSTGDSSSFIKTSKSPQGFVSAARGWNSWGIQANPRTIPGYSSTIAPYVNQSFIIEQCTVLSGSAFVAAGYDLCSIDDYWDSTVSDEYGRITYNATLFDMPTLATKLHDMGLKLGLYARPSAPCDAANKTISNTDILVGSLFISGLEDARGNCYLNYSNPDTQLWHNALIDLWASWGVDMIKLDFLTPGSIIGSLPIPDNTSAAAIAYHDAITNNGRQIRLDLSSNVCRNEPYLGIWKSSADSFRIAVDINSSGAAKFLGSMWKVQGTIEQYRQYINLLVAAEETMSLHPDFDNMFVGNPESVSGVTDAQRITIASHWIGASANLILGSDMTNIDDLGLKLATSQESIEAAKFCGRYPMQPRNPGTGSNQPMQLQAWIAGPDDDGQAYVLLTNLGANLGRGGYVDLGSGLQNVSITLGDLGLTGSGYVATDVWFGNVTTVEAGGGLSALLDDGNSQFLRLTLATQGST</sequence>
<dbReference type="HOGENOM" id="CLU_031988_0_0_1"/>
<dbReference type="EMBL" id="KI912123">
    <property type="protein sequence ID" value="ETS73189.1"/>
    <property type="molecule type" value="Genomic_DNA"/>
</dbReference>
<dbReference type="InterPro" id="IPR002241">
    <property type="entry name" value="Glyco_hydro_27"/>
</dbReference>
<evidence type="ECO:0000313" key="7">
    <source>
        <dbReference type="EMBL" id="ETS73189.1"/>
    </source>
</evidence>
<gene>
    <name evidence="7" type="ORF">PFICI_15134</name>
</gene>
<comment type="catalytic activity">
    <reaction evidence="1">
        <text>Hydrolysis of terminal, non-reducing alpha-D-galactose residues in alpha-D-galactosides, including galactose oligosaccharides, galactomannans and galactolipids.</text>
        <dbReference type="EC" id="3.2.1.22"/>
    </reaction>
</comment>
<evidence type="ECO:0000313" key="8">
    <source>
        <dbReference type="Proteomes" id="UP000030651"/>
    </source>
</evidence>
<dbReference type="InterPro" id="IPR013785">
    <property type="entry name" value="Aldolase_TIM"/>
</dbReference>
<dbReference type="Gene3D" id="3.20.20.70">
    <property type="entry name" value="Aldolase class I"/>
    <property type="match status" value="1"/>
</dbReference>
<feature type="signal peptide" evidence="6">
    <location>
        <begin position="1"/>
        <end position="16"/>
    </location>
</feature>
<accession>W3WHC1</accession>
<evidence type="ECO:0000256" key="1">
    <source>
        <dbReference type="ARBA" id="ARBA00001255"/>
    </source>
</evidence>
<dbReference type="eggNOG" id="KOG2366">
    <property type="taxonomic scope" value="Eukaryota"/>
</dbReference>
<keyword evidence="6" id="KW-0732">Signal</keyword>
<comment type="similarity">
    <text evidence="2">Belongs to the glycosyl hydrolase 27 family.</text>
</comment>
<dbReference type="KEGG" id="pfy:PFICI_15134"/>
<name>W3WHC1_PESFW</name>
<dbReference type="GO" id="GO:0004557">
    <property type="term" value="F:alpha-galactosidase activity"/>
    <property type="evidence" value="ECO:0007669"/>
    <property type="project" value="UniProtKB-EC"/>
</dbReference>
<organism evidence="7 8">
    <name type="scientific">Pestalotiopsis fici (strain W106-1 / CGMCC3.15140)</name>
    <dbReference type="NCBI Taxonomy" id="1229662"/>
    <lineage>
        <taxon>Eukaryota</taxon>
        <taxon>Fungi</taxon>
        <taxon>Dikarya</taxon>
        <taxon>Ascomycota</taxon>
        <taxon>Pezizomycotina</taxon>
        <taxon>Sordariomycetes</taxon>
        <taxon>Xylariomycetidae</taxon>
        <taxon>Amphisphaeriales</taxon>
        <taxon>Sporocadaceae</taxon>
        <taxon>Pestalotiopsis</taxon>
    </lineage>
</organism>
<dbReference type="InParanoid" id="W3WHC1"/>
<evidence type="ECO:0000256" key="5">
    <source>
        <dbReference type="ARBA" id="ARBA00023295"/>
    </source>
</evidence>
<dbReference type="AlphaFoldDB" id="W3WHC1"/>
<dbReference type="PANTHER" id="PTHR11452">
    <property type="entry name" value="ALPHA-GALACTOSIDASE/ALPHA-N-ACETYLGALACTOSAMINIDASE"/>
    <property type="match status" value="1"/>
</dbReference>
<dbReference type="Proteomes" id="UP000030651">
    <property type="component" value="Unassembled WGS sequence"/>
</dbReference>
<evidence type="ECO:0000256" key="6">
    <source>
        <dbReference type="SAM" id="SignalP"/>
    </source>
</evidence>
<dbReference type="OMA" id="MTHYIGA"/>
<evidence type="ECO:0000256" key="2">
    <source>
        <dbReference type="ARBA" id="ARBA00009743"/>
    </source>
</evidence>
<keyword evidence="8" id="KW-1185">Reference proteome</keyword>
<dbReference type="EC" id="3.2.1.22" evidence="3"/>
<dbReference type="RefSeq" id="XP_007841906.1">
    <property type="nucleotide sequence ID" value="XM_007843715.1"/>
</dbReference>
<reference evidence="8" key="1">
    <citation type="journal article" date="2015" name="BMC Genomics">
        <title>Genomic and transcriptomic analysis of the endophytic fungus Pestalotiopsis fici reveals its lifestyle and high potential for synthesis of natural products.</title>
        <authorList>
            <person name="Wang X."/>
            <person name="Zhang X."/>
            <person name="Liu L."/>
            <person name="Xiang M."/>
            <person name="Wang W."/>
            <person name="Sun X."/>
            <person name="Che Y."/>
            <person name="Guo L."/>
            <person name="Liu G."/>
            <person name="Guo L."/>
            <person name="Wang C."/>
            <person name="Yin W.B."/>
            <person name="Stadler M."/>
            <person name="Zhang X."/>
            <person name="Liu X."/>
        </authorList>
    </citation>
    <scope>NUCLEOTIDE SEQUENCE [LARGE SCALE GENOMIC DNA]</scope>
    <source>
        <strain evidence="8">W106-1 / CGMCC3.15140</strain>
    </source>
</reference>
<keyword evidence="5" id="KW-0326">Glycosidase</keyword>
<proteinExistence type="inferred from homology"/>
<evidence type="ECO:0000256" key="4">
    <source>
        <dbReference type="ARBA" id="ARBA00022801"/>
    </source>
</evidence>
<dbReference type="GO" id="GO:0005975">
    <property type="term" value="P:carbohydrate metabolic process"/>
    <property type="evidence" value="ECO:0007669"/>
    <property type="project" value="InterPro"/>
</dbReference>
<dbReference type="Pfam" id="PF16499">
    <property type="entry name" value="Melibiase_2"/>
    <property type="match status" value="1"/>
</dbReference>
<feature type="chain" id="PRO_5004833501" description="alpha-galactosidase" evidence="6">
    <location>
        <begin position="17"/>
        <end position="501"/>
    </location>
</feature>
<dbReference type="OrthoDB" id="5795902at2759"/>
<dbReference type="STRING" id="1229662.W3WHC1"/>
<dbReference type="PANTHER" id="PTHR11452:SF33">
    <property type="entry name" value="ALPHA-GALACTOSIDASE 2"/>
    <property type="match status" value="1"/>
</dbReference>